<proteinExistence type="predicted"/>
<name>A0A815MPC0_9BILA</name>
<evidence type="ECO:0000313" key="1">
    <source>
        <dbReference type="EMBL" id="CAF1425558.1"/>
    </source>
</evidence>
<reference evidence="1" key="1">
    <citation type="submission" date="2021-02" db="EMBL/GenBank/DDBJ databases">
        <authorList>
            <person name="Nowell W R."/>
        </authorList>
    </citation>
    <scope>NUCLEOTIDE SEQUENCE</scope>
</reference>
<gene>
    <name evidence="1" type="ORF">GPM918_LOCUS33833</name>
    <name evidence="2" type="ORF">SRO942_LOCUS34526</name>
</gene>
<evidence type="ECO:0000313" key="2">
    <source>
        <dbReference type="EMBL" id="CAF4306405.1"/>
    </source>
</evidence>
<dbReference type="EMBL" id="CAJOBC010083752">
    <property type="protein sequence ID" value="CAF4306405.1"/>
    <property type="molecule type" value="Genomic_DNA"/>
</dbReference>
<protein>
    <submittedName>
        <fullName evidence="1">Uncharacterized protein</fullName>
    </submittedName>
</protein>
<keyword evidence="3" id="KW-1185">Reference proteome</keyword>
<accession>A0A815MPC0</accession>
<dbReference type="AlphaFoldDB" id="A0A815MPC0"/>
<sequence length="75" mass="8180">MPTLAHVLVVAHLFGTIEYDWGKTHVELKLEAYALDSAAFLQNSTTSIFDETQATTVSSGTQVESGGWNFAFNLT</sequence>
<organism evidence="1 3">
    <name type="scientific">Didymodactylos carnosus</name>
    <dbReference type="NCBI Taxonomy" id="1234261"/>
    <lineage>
        <taxon>Eukaryota</taxon>
        <taxon>Metazoa</taxon>
        <taxon>Spiralia</taxon>
        <taxon>Gnathifera</taxon>
        <taxon>Rotifera</taxon>
        <taxon>Eurotatoria</taxon>
        <taxon>Bdelloidea</taxon>
        <taxon>Philodinida</taxon>
        <taxon>Philodinidae</taxon>
        <taxon>Didymodactylos</taxon>
    </lineage>
</organism>
<dbReference type="Proteomes" id="UP000663829">
    <property type="component" value="Unassembled WGS sequence"/>
</dbReference>
<evidence type="ECO:0000313" key="3">
    <source>
        <dbReference type="Proteomes" id="UP000663829"/>
    </source>
</evidence>
<dbReference type="EMBL" id="CAJNOQ010018320">
    <property type="protein sequence ID" value="CAF1425558.1"/>
    <property type="molecule type" value="Genomic_DNA"/>
</dbReference>
<comment type="caution">
    <text evidence="1">The sequence shown here is derived from an EMBL/GenBank/DDBJ whole genome shotgun (WGS) entry which is preliminary data.</text>
</comment>
<dbReference type="Proteomes" id="UP000681722">
    <property type="component" value="Unassembled WGS sequence"/>
</dbReference>